<feature type="binding site" evidence="3">
    <location>
        <position position="198"/>
    </location>
    <ligand>
        <name>a divalent metal cation</name>
        <dbReference type="ChEBI" id="CHEBI:60240"/>
    </ligand>
</feature>
<dbReference type="PANTHER" id="PTHR10907">
    <property type="entry name" value="REGUCALCIN"/>
    <property type="match status" value="1"/>
</dbReference>
<dbReference type="GO" id="GO:0004341">
    <property type="term" value="F:gluconolactonase activity"/>
    <property type="evidence" value="ECO:0007669"/>
    <property type="project" value="TreeGrafter"/>
</dbReference>
<dbReference type="EMBL" id="WRPM01000007">
    <property type="protein sequence ID" value="MVT24934.1"/>
    <property type="molecule type" value="Genomic_DNA"/>
</dbReference>
<feature type="active site" description="Proton donor/acceptor" evidence="2">
    <location>
        <position position="198"/>
    </location>
</feature>
<dbReference type="PANTHER" id="PTHR10907:SF47">
    <property type="entry name" value="REGUCALCIN"/>
    <property type="match status" value="1"/>
</dbReference>
<organism evidence="5 6">
    <name type="scientific">Nesterenkonia alkaliphila</name>
    <dbReference type="NCBI Taxonomy" id="1463631"/>
    <lineage>
        <taxon>Bacteria</taxon>
        <taxon>Bacillati</taxon>
        <taxon>Actinomycetota</taxon>
        <taxon>Actinomycetes</taxon>
        <taxon>Micrococcales</taxon>
        <taxon>Micrococcaceae</taxon>
        <taxon>Nesterenkonia</taxon>
    </lineage>
</organism>
<keyword evidence="3" id="KW-0479">Metal-binding</keyword>
<evidence type="ECO:0000313" key="5">
    <source>
        <dbReference type="EMBL" id="MVT24934.1"/>
    </source>
</evidence>
<dbReference type="GO" id="GO:0005509">
    <property type="term" value="F:calcium ion binding"/>
    <property type="evidence" value="ECO:0007669"/>
    <property type="project" value="TreeGrafter"/>
</dbReference>
<dbReference type="OrthoDB" id="2633250at2"/>
<dbReference type="PRINTS" id="PR01790">
    <property type="entry name" value="SMP30FAMILY"/>
</dbReference>
<dbReference type="InterPro" id="IPR013658">
    <property type="entry name" value="SGL"/>
</dbReference>
<dbReference type="GO" id="GO:0019853">
    <property type="term" value="P:L-ascorbic acid biosynthetic process"/>
    <property type="evidence" value="ECO:0007669"/>
    <property type="project" value="TreeGrafter"/>
</dbReference>
<comment type="cofactor">
    <cofactor evidence="3">
        <name>Zn(2+)</name>
        <dbReference type="ChEBI" id="CHEBI:29105"/>
    </cofactor>
    <text evidence="3">Binds 1 divalent metal cation per subunit.</text>
</comment>
<keyword evidence="6" id="KW-1185">Reference proteome</keyword>
<keyword evidence="3" id="KW-0862">Zinc</keyword>
<dbReference type="InterPro" id="IPR011042">
    <property type="entry name" value="6-blade_b-propeller_TolB-like"/>
</dbReference>
<dbReference type="Gene3D" id="2.120.10.30">
    <property type="entry name" value="TolB, C-terminal domain"/>
    <property type="match status" value="1"/>
</dbReference>
<accession>A0A7K1UEW7</accession>
<proteinExistence type="inferred from homology"/>
<comment type="caution">
    <text evidence="5">The sequence shown here is derived from an EMBL/GenBank/DDBJ whole genome shotgun (WGS) entry which is preliminary data.</text>
</comment>
<dbReference type="RefSeq" id="WP_157320500.1">
    <property type="nucleotide sequence ID" value="NZ_BMFX01000009.1"/>
</dbReference>
<dbReference type="AlphaFoldDB" id="A0A7K1UEW7"/>
<dbReference type="InterPro" id="IPR005511">
    <property type="entry name" value="SMP-30"/>
</dbReference>
<dbReference type="Pfam" id="PF08450">
    <property type="entry name" value="SGL"/>
    <property type="match status" value="1"/>
</dbReference>
<evidence type="ECO:0000313" key="6">
    <source>
        <dbReference type="Proteomes" id="UP000460157"/>
    </source>
</evidence>
<dbReference type="Proteomes" id="UP000460157">
    <property type="component" value="Unassembled WGS sequence"/>
</dbReference>
<feature type="binding site" evidence="3">
    <location>
        <position position="17"/>
    </location>
    <ligand>
        <name>a divalent metal cation</name>
        <dbReference type="ChEBI" id="CHEBI:60240"/>
    </ligand>
</feature>
<name>A0A7K1UEW7_9MICC</name>
<feature type="domain" description="SMP-30/Gluconolactonase/LRE-like region" evidence="4">
    <location>
        <begin position="15"/>
        <end position="255"/>
    </location>
</feature>
<feature type="binding site" evidence="3">
    <location>
        <position position="99"/>
    </location>
    <ligand>
        <name>substrate</name>
    </ligand>
</feature>
<dbReference type="SUPFAM" id="SSF63829">
    <property type="entry name" value="Calcium-dependent phosphotriesterase"/>
    <property type="match status" value="1"/>
</dbReference>
<evidence type="ECO:0000256" key="3">
    <source>
        <dbReference type="PIRSR" id="PIRSR605511-2"/>
    </source>
</evidence>
<sequence length="291" mass="30902">MRINIERVGHDAAQLGEGPVWDPAAQVLWWVDIYAGRLHRHDPTGGDASWEVGEDLGCAAPRSAGGVVIATRTGFHIFDPVTGEKRAIADPEAEQPDTRFNDGAVDPRGRFWAGTMKDRGDPGPVGAFWQLDPDGSTHRGPAGYSISNGLAFSPDGTRIYFSDTARETIWQAEYDPATGEHGRPQPFFTTRNLAGAPDGAAVDAGGCYWTAALGGWQLLRITPEGKLDRAIALPVEKPTKPAFGGTDLKTLYVTCMGEGMVDDLAEQPLAGTLLAVDGHGAQGLPQPAFAG</sequence>
<evidence type="ECO:0000256" key="1">
    <source>
        <dbReference type="ARBA" id="ARBA00008853"/>
    </source>
</evidence>
<evidence type="ECO:0000256" key="2">
    <source>
        <dbReference type="PIRSR" id="PIRSR605511-1"/>
    </source>
</evidence>
<protein>
    <submittedName>
        <fullName evidence="5">SMP-30/gluconolactonase/LRE family protein</fullName>
    </submittedName>
</protein>
<evidence type="ECO:0000259" key="4">
    <source>
        <dbReference type="Pfam" id="PF08450"/>
    </source>
</evidence>
<comment type="similarity">
    <text evidence="1">Belongs to the SMP-30/CGR1 family.</text>
</comment>
<reference evidence="5 6" key="1">
    <citation type="submission" date="2019-12" db="EMBL/GenBank/DDBJ databases">
        <title>Nesterenkonia muleiensis sp. nov., a novel actinobacterium isolated from sap of Populus euphratica.</title>
        <authorList>
            <person name="Wang R."/>
        </authorList>
    </citation>
    <scope>NUCLEOTIDE SEQUENCE [LARGE SCALE GENOMIC DNA]</scope>
    <source>
        <strain evidence="5 6">F10</strain>
    </source>
</reference>
<feature type="binding site" evidence="3">
    <location>
        <position position="101"/>
    </location>
    <ligand>
        <name>substrate</name>
    </ligand>
</feature>
<gene>
    <name evidence="5" type="ORF">GNZ21_00900</name>
</gene>
<feature type="binding site" evidence="3">
    <location>
        <position position="148"/>
    </location>
    <ligand>
        <name>a divalent metal cation</name>
        <dbReference type="ChEBI" id="CHEBI:60240"/>
    </ligand>
</feature>